<gene>
    <name evidence="2" type="ORF">CCAM_LOCUS2619</name>
</gene>
<dbReference type="Proteomes" id="UP000595140">
    <property type="component" value="Unassembled WGS sequence"/>
</dbReference>
<keyword evidence="3" id="KW-1185">Reference proteome</keyword>
<feature type="region of interest" description="Disordered" evidence="1">
    <location>
        <begin position="143"/>
        <end position="167"/>
    </location>
</feature>
<feature type="region of interest" description="Disordered" evidence="1">
    <location>
        <begin position="1"/>
        <end position="92"/>
    </location>
</feature>
<dbReference type="OrthoDB" id="1738316at2759"/>
<evidence type="ECO:0000313" key="2">
    <source>
        <dbReference type="EMBL" id="VFQ60843.1"/>
    </source>
</evidence>
<dbReference type="EMBL" id="OOIL02000126">
    <property type="protein sequence ID" value="VFQ60843.1"/>
    <property type="molecule type" value="Genomic_DNA"/>
</dbReference>
<proteinExistence type="predicted"/>
<protein>
    <submittedName>
        <fullName evidence="2">Uncharacterized protein</fullName>
    </submittedName>
</protein>
<evidence type="ECO:0000256" key="1">
    <source>
        <dbReference type="SAM" id="MobiDB-lite"/>
    </source>
</evidence>
<evidence type="ECO:0000313" key="3">
    <source>
        <dbReference type="Proteomes" id="UP000595140"/>
    </source>
</evidence>
<dbReference type="AlphaFoldDB" id="A0A484K585"/>
<name>A0A484K585_9ASTE</name>
<accession>A0A484K585</accession>
<sequence length="431" mass="49455">MLPKSLPSQVTTSIVVQKVEPTKGPDSEPPMLNQEKEEEVLPIAINDHLLSCVEDTPPEEPVLEEKEPTTSPQDSDVHESKEEPIDEENLTSSIETYATNDSSDDSDHTFFDSLLDGYDYVCPKDGWNLKRWDELLVSDGEDSSLGEANDVDQLRRLPPPPTYTRSPPYILLPPSRRDESRILDLDRATNQTRWHQKRVRRAKLYDSLIEKSRKKWMDVAWMIPHGNRRTLQNLEELPLHSEKAKKKFLTWGKTKMLQPTMVLDPASLDELGHWQDIDELLYDPKWRILLFLHAPANLEVTIEFLCSLRFLNDGEEVKSAAEVTSTTKVTFTLMGRLLNLIVADLGWLIGLYTLDETQSLAFANLSDQLDPEFNAKKFWQAHGHGRFHSGASLARNWARPSWRILHHALAHSYFGRSQEPDVVFDSDMLFF</sequence>
<feature type="compositionally biased region" description="Polar residues" evidence="1">
    <location>
        <begin position="1"/>
        <end position="15"/>
    </location>
</feature>
<reference evidence="2 3" key="1">
    <citation type="submission" date="2018-04" db="EMBL/GenBank/DDBJ databases">
        <authorList>
            <person name="Vogel A."/>
        </authorList>
    </citation>
    <scope>NUCLEOTIDE SEQUENCE [LARGE SCALE GENOMIC DNA]</scope>
</reference>
<organism evidence="2 3">
    <name type="scientific">Cuscuta campestris</name>
    <dbReference type="NCBI Taxonomy" id="132261"/>
    <lineage>
        <taxon>Eukaryota</taxon>
        <taxon>Viridiplantae</taxon>
        <taxon>Streptophyta</taxon>
        <taxon>Embryophyta</taxon>
        <taxon>Tracheophyta</taxon>
        <taxon>Spermatophyta</taxon>
        <taxon>Magnoliopsida</taxon>
        <taxon>eudicotyledons</taxon>
        <taxon>Gunneridae</taxon>
        <taxon>Pentapetalae</taxon>
        <taxon>asterids</taxon>
        <taxon>lamiids</taxon>
        <taxon>Solanales</taxon>
        <taxon>Convolvulaceae</taxon>
        <taxon>Cuscuteae</taxon>
        <taxon>Cuscuta</taxon>
        <taxon>Cuscuta subgen. Grammica</taxon>
        <taxon>Cuscuta sect. Cleistogrammica</taxon>
    </lineage>
</organism>